<sequence>MAIPLLPGDARRTDSYAKATVEITDYHITEEIYPESRTLFYRTIGYKVAHENNDSLGLNAVNFQLALDEVFHVRS</sequence>
<proteinExistence type="predicted"/>
<dbReference type="EMBL" id="JAHHHN010000024">
    <property type="protein sequence ID" value="MBW4564650.1"/>
    <property type="molecule type" value="Genomic_DNA"/>
</dbReference>
<protein>
    <submittedName>
        <fullName evidence="1">Uncharacterized protein</fullName>
    </submittedName>
</protein>
<reference evidence="1" key="2">
    <citation type="journal article" date="2022" name="Microbiol. Resour. Announc.">
        <title>Metagenome Sequencing to Explore Phylogenomics of Terrestrial Cyanobacteria.</title>
        <authorList>
            <person name="Ward R.D."/>
            <person name="Stajich J.E."/>
            <person name="Johansen J.R."/>
            <person name="Huntemann M."/>
            <person name="Clum A."/>
            <person name="Foster B."/>
            <person name="Foster B."/>
            <person name="Roux S."/>
            <person name="Palaniappan K."/>
            <person name="Varghese N."/>
            <person name="Mukherjee S."/>
            <person name="Reddy T.B.K."/>
            <person name="Daum C."/>
            <person name="Copeland A."/>
            <person name="Chen I.A."/>
            <person name="Ivanova N.N."/>
            <person name="Kyrpides N.C."/>
            <person name="Shapiro N."/>
            <person name="Eloe-Fadrosh E.A."/>
            <person name="Pietrasiak N."/>
        </authorList>
    </citation>
    <scope>NUCLEOTIDE SEQUENCE</scope>
    <source>
        <strain evidence="1">JT2-VF2</strain>
    </source>
</reference>
<accession>A0A951UJS4</accession>
<organism evidence="1 2">
    <name type="scientific">Mojavia pulchra JT2-VF2</name>
    <dbReference type="NCBI Taxonomy" id="287848"/>
    <lineage>
        <taxon>Bacteria</taxon>
        <taxon>Bacillati</taxon>
        <taxon>Cyanobacteriota</taxon>
        <taxon>Cyanophyceae</taxon>
        <taxon>Nostocales</taxon>
        <taxon>Nostocaceae</taxon>
    </lineage>
</organism>
<dbReference type="AlphaFoldDB" id="A0A951UJS4"/>
<evidence type="ECO:0000313" key="2">
    <source>
        <dbReference type="Proteomes" id="UP000715781"/>
    </source>
</evidence>
<name>A0A951UJS4_9NOST</name>
<gene>
    <name evidence="1" type="ORF">KME32_26705</name>
</gene>
<evidence type="ECO:0000313" key="1">
    <source>
        <dbReference type="EMBL" id="MBW4564650.1"/>
    </source>
</evidence>
<comment type="caution">
    <text evidence="1">The sequence shown here is derived from an EMBL/GenBank/DDBJ whole genome shotgun (WGS) entry which is preliminary data.</text>
</comment>
<reference evidence="1" key="1">
    <citation type="submission" date="2021-05" db="EMBL/GenBank/DDBJ databases">
        <authorList>
            <person name="Pietrasiak N."/>
            <person name="Ward R."/>
            <person name="Stajich J.E."/>
            <person name="Kurbessoian T."/>
        </authorList>
    </citation>
    <scope>NUCLEOTIDE SEQUENCE</scope>
    <source>
        <strain evidence="1">JT2-VF2</strain>
    </source>
</reference>
<dbReference type="Proteomes" id="UP000715781">
    <property type="component" value="Unassembled WGS sequence"/>
</dbReference>